<dbReference type="Gene3D" id="3.40.50.300">
    <property type="entry name" value="P-loop containing nucleotide triphosphate hydrolases"/>
    <property type="match status" value="1"/>
</dbReference>
<dbReference type="InterPro" id="IPR058572">
    <property type="entry name" value="DUF6079_4th"/>
</dbReference>
<evidence type="ECO:0000259" key="1">
    <source>
        <dbReference type="Pfam" id="PF19557"/>
    </source>
</evidence>
<evidence type="ECO:0000259" key="5">
    <source>
        <dbReference type="Pfam" id="PF26387"/>
    </source>
</evidence>
<dbReference type="InterPro" id="IPR058574">
    <property type="entry name" value="DUF6079_6th"/>
</dbReference>
<dbReference type="InterPro" id="IPR027417">
    <property type="entry name" value="P-loop_NTPase"/>
</dbReference>
<feature type="domain" description="DUF6079" evidence="3">
    <location>
        <begin position="471"/>
        <end position="669"/>
    </location>
</feature>
<dbReference type="OrthoDB" id="8780745at2"/>
<evidence type="ECO:0000313" key="8">
    <source>
        <dbReference type="Proteomes" id="UP000187439"/>
    </source>
</evidence>
<organism evidence="7 8">
    <name type="scientific">Paenibacillus odorifer</name>
    <dbReference type="NCBI Taxonomy" id="189426"/>
    <lineage>
        <taxon>Bacteria</taxon>
        <taxon>Bacillati</taxon>
        <taxon>Bacillota</taxon>
        <taxon>Bacilli</taxon>
        <taxon>Bacillales</taxon>
        <taxon>Paenibacillaceae</taxon>
        <taxon>Paenibacillus</taxon>
    </lineage>
</organism>
<evidence type="ECO:0000259" key="3">
    <source>
        <dbReference type="Pfam" id="PF26384"/>
    </source>
</evidence>
<gene>
    <name evidence="7" type="ORF">BSK52_07720</name>
</gene>
<dbReference type="Pfam" id="PF26384">
    <property type="entry name" value="DUF6079_3rd"/>
    <property type="match status" value="1"/>
</dbReference>
<reference evidence="7 8" key="1">
    <citation type="submission" date="2016-10" db="EMBL/GenBank/DDBJ databases">
        <title>Paenibacillus species isolates.</title>
        <authorList>
            <person name="Beno S.M."/>
        </authorList>
    </citation>
    <scope>NUCLEOTIDE SEQUENCE [LARGE SCALE GENOMIC DNA]</scope>
    <source>
        <strain evidence="7 8">FSL H7-0710</strain>
    </source>
</reference>
<dbReference type="Pfam" id="PF26387">
    <property type="entry name" value="DUF6079_5th"/>
    <property type="match status" value="1"/>
</dbReference>
<dbReference type="InterPro" id="IPR058573">
    <property type="entry name" value="DUF6079_5th"/>
</dbReference>
<evidence type="ECO:0000259" key="4">
    <source>
        <dbReference type="Pfam" id="PF26385"/>
    </source>
</evidence>
<dbReference type="EMBL" id="MPTC01000004">
    <property type="protein sequence ID" value="OMD42680.1"/>
    <property type="molecule type" value="Genomic_DNA"/>
</dbReference>
<proteinExistence type="predicted"/>
<evidence type="ECO:0000259" key="6">
    <source>
        <dbReference type="Pfam" id="PF26388"/>
    </source>
</evidence>
<evidence type="ECO:0008006" key="9">
    <source>
        <dbReference type="Google" id="ProtNLM"/>
    </source>
</evidence>
<feature type="domain" description="DUF6079" evidence="2">
    <location>
        <begin position="258"/>
        <end position="466"/>
    </location>
</feature>
<evidence type="ECO:0000259" key="2">
    <source>
        <dbReference type="Pfam" id="PF26383"/>
    </source>
</evidence>
<dbReference type="SUPFAM" id="SSF52540">
    <property type="entry name" value="P-loop containing nucleoside triphosphate hydrolases"/>
    <property type="match status" value="1"/>
</dbReference>
<dbReference type="Pfam" id="PF26383">
    <property type="entry name" value="DUF6079_2nd"/>
    <property type="match status" value="1"/>
</dbReference>
<feature type="domain" description="DUF6079" evidence="5">
    <location>
        <begin position="828"/>
        <end position="1015"/>
    </location>
</feature>
<dbReference type="Pfam" id="PF26388">
    <property type="entry name" value="DUF6079_6th"/>
    <property type="match status" value="1"/>
</dbReference>
<dbReference type="InterPro" id="IPR058569">
    <property type="entry name" value="DUF6079_2nd"/>
</dbReference>
<dbReference type="RefSeq" id="WP_076118191.1">
    <property type="nucleotide sequence ID" value="NZ_MPTC01000004.1"/>
</dbReference>
<feature type="domain" description="DUF6079" evidence="1">
    <location>
        <begin position="20"/>
        <end position="243"/>
    </location>
</feature>
<dbReference type="Pfam" id="PF19557">
    <property type="entry name" value="DUF6079_1st"/>
    <property type="match status" value="1"/>
</dbReference>
<feature type="domain" description="DUF6079" evidence="6">
    <location>
        <begin position="1023"/>
        <end position="1111"/>
    </location>
</feature>
<accession>A0A1R0Y5P6</accession>
<evidence type="ECO:0000313" key="7">
    <source>
        <dbReference type="EMBL" id="OMD42680.1"/>
    </source>
</evidence>
<protein>
    <recommendedName>
        <fullName evidence="9">ATPase</fullName>
    </recommendedName>
</protein>
<dbReference type="InterPro" id="IPR058571">
    <property type="entry name" value="DUF6079_3rd"/>
</dbReference>
<sequence length="1226" mass="141596">MKYRELVQFEPIRSIIELRTADDSIIDNYVISTRMEEVLNDIIIEQLQFDRPIDHKGIMVVGNYGTGKSHLMSVIAALAEHPGTSDRLQNQAVATKAKEIEGKFKVLRIEFDGIDMPFREVLFREMTAYLQSISVDYEMPELSQVLSNKDELVKLMSAFHETYPEQGFILIIDELLDYLRSRKEQELMLDLNFLRAMGEITQSTRFRFMTGVQEMLFDNPRFAFVAEQLRRVKERTVQAIIAREDIEYVVSQRLLKKNDKQKAFIREHLQKFAPLYDKLGDQLEKHVELFPIHPAYISSFQKVKIAEKRVALTTVSDEIDKLLDQEVPVDSPGVVSYDNYWTYIQSDSTLRSDPDVREVMEKADVLLDRIEFSFPKPSYKPMAKRIVQALSVFRLTTDDLRVRIGMTPNEMRDQLFLFDKNCDMDVEFLDATVESTLKEILKSVSYQFISSNQENGQYYLDLDKDVPVDDHIASKAETLGGEQLDRYYFQVLERVLECSSSTYVTGYRIWQHELDWYNHKATRPGYLFFGAPNERSTAQPERDFYIYFLQAFEVPKFKDEKKMDEVFFVLDTKDQALYHNLKLYAGAKEMALTASTATKNLYEEKANYFIKELTTWFKANMPNSYKMTYKGTTKKLADWSFAAPAQASVREIVDTAADDCLTQWFEEKYPDYPVFRTDKTCIKWDVMKTTYIPEALSSINSANKTKTARALLEGLVLLDGDKLNMQKSGYATWLLKLVNSKDHNQVVNASEILHIDRIAGGMEVKRTVEFKIEPELLAVLLVALVYSGDIVITINGNTYDSMKLDELIRLKAEGIMEFSHIKKPSDLPLAELRALFDLFNVSHGLLQPQSQTTGVAQLQVEVDKLLKEIVKLEQDIKSGIPTWESPLLSEADIRGNQQKLRKLNEFLQSLNVYNTPARLKNFKYSTAEIEDMQEHIQLAKQLRKLEQKAIDVTQKAQYIVNALHNVQVNHEWHVKVEASLEDILHALKAGEDCQKEIQSLLKLKDQYSNLYYAMHSSARLGITDENKKDQLLQDGRYAILRQLTSISILPSRQLEEWKTKLEKLKFCWNLKKDDLEHAVICPHCRYRPKDEPYAQQASIAKLDEQLEELITSWTGTVINTLNDAEIKESIMLLSDDQRQLLDQFVQDGKFSTPIDLKLVQTLKELLEGIRKVELSADQLFQMAGNGHPLTVDELRNRFEVLVRDYVGTGHGNRVRILLQKGDKQND</sequence>
<dbReference type="InterPro" id="IPR045725">
    <property type="entry name" value="DUF6079_N"/>
</dbReference>
<dbReference type="Proteomes" id="UP000187439">
    <property type="component" value="Unassembled WGS sequence"/>
</dbReference>
<dbReference type="Pfam" id="PF26385">
    <property type="entry name" value="DUF6079_4th"/>
    <property type="match status" value="1"/>
</dbReference>
<name>A0A1R0Y5P6_9BACL</name>
<feature type="domain" description="DUF6079" evidence="4">
    <location>
        <begin position="690"/>
        <end position="823"/>
    </location>
</feature>
<comment type="caution">
    <text evidence="7">The sequence shown here is derived from an EMBL/GenBank/DDBJ whole genome shotgun (WGS) entry which is preliminary data.</text>
</comment>
<dbReference type="AlphaFoldDB" id="A0A1R0Y5P6"/>